<evidence type="ECO:0000256" key="2">
    <source>
        <dbReference type="ARBA" id="ARBA00022917"/>
    </source>
</evidence>
<keyword evidence="3 4" id="KW-0456">Lyase</keyword>
<evidence type="ECO:0000313" key="10">
    <source>
        <dbReference type="EMBL" id="OOL80254.1"/>
    </source>
</evidence>
<name>A0A1B5FVP5_ENTFC</name>
<comment type="similarity">
    <text evidence="1 4">Belongs to the prolyl-tRNA editing family. YbaK/EbsC subfamily.</text>
</comment>
<dbReference type="SUPFAM" id="SSF55826">
    <property type="entry name" value="YbaK/ProRS associated domain"/>
    <property type="match status" value="1"/>
</dbReference>
<dbReference type="Gene3D" id="3.90.960.10">
    <property type="entry name" value="YbaK/aminoacyl-tRNA synthetase-associated domain"/>
    <property type="match status" value="1"/>
</dbReference>
<feature type="domain" description="YbaK/aminoacyl-tRNA synthetase-associated" evidence="5">
    <location>
        <begin position="33"/>
        <end position="148"/>
    </location>
</feature>
<dbReference type="GO" id="GO:0016829">
    <property type="term" value="F:lyase activity"/>
    <property type="evidence" value="ECO:0007669"/>
    <property type="project" value="UniProtKB-KW"/>
</dbReference>
<dbReference type="Pfam" id="PF04073">
    <property type="entry name" value="tRNA_edit"/>
    <property type="match status" value="1"/>
</dbReference>
<protein>
    <recommendedName>
        <fullName evidence="4">Cys-tRNA(Pro)/Cys-tRNA(Cys) deacylase</fullName>
        <ecNumber evidence="4">4.2.-.-</ecNumber>
    </recommendedName>
</protein>
<dbReference type="Proteomes" id="UP001141166">
    <property type="component" value="Unassembled WGS sequence"/>
</dbReference>
<dbReference type="EMBL" id="PJVH01000022">
    <property type="protein sequence ID" value="RXU87587.1"/>
    <property type="molecule type" value="Genomic_DNA"/>
</dbReference>
<evidence type="ECO:0000313" key="8">
    <source>
        <dbReference type="EMBL" id="MDC4248770.1"/>
    </source>
</evidence>
<dbReference type="GO" id="GO:0002161">
    <property type="term" value="F:aminoacyl-tRNA deacylase activity"/>
    <property type="evidence" value="ECO:0007669"/>
    <property type="project" value="InterPro"/>
</dbReference>
<evidence type="ECO:0000313" key="11">
    <source>
        <dbReference type="EMBL" id="PZM55740.1"/>
    </source>
</evidence>
<dbReference type="RefSeq" id="WP_002287132.1">
    <property type="nucleotide sequence ID" value="NZ_AP019394.1"/>
</dbReference>
<evidence type="ECO:0000256" key="1">
    <source>
        <dbReference type="ARBA" id="ARBA00009798"/>
    </source>
</evidence>
<evidence type="ECO:0000313" key="6">
    <source>
        <dbReference type="EMBL" id="KAB7578147.1"/>
    </source>
</evidence>
<gene>
    <name evidence="10" type="ORF">B1P95_11990</name>
    <name evidence="12" type="ORF">CYQ77_08185</name>
    <name evidence="11" type="ORF">DKP91_07675</name>
    <name evidence="6" type="ORF">GBM73_12955</name>
    <name evidence="7" type="ORF">KYX88_10145</name>
    <name evidence="8" type="ORF">M3X98_12070</name>
    <name evidence="9" type="ORF">P6Z85_06905</name>
</gene>
<dbReference type="Proteomes" id="UP000191171">
    <property type="component" value="Unassembled WGS sequence"/>
</dbReference>
<evidence type="ECO:0000256" key="3">
    <source>
        <dbReference type="ARBA" id="ARBA00023239"/>
    </source>
</evidence>
<dbReference type="Proteomes" id="UP001260956">
    <property type="component" value="Unassembled WGS sequence"/>
</dbReference>
<evidence type="ECO:0000313" key="15">
    <source>
        <dbReference type="Proteomes" id="UP000289562"/>
    </source>
</evidence>
<reference evidence="6 16" key="4">
    <citation type="submission" date="2019-10" db="EMBL/GenBank/DDBJ databases">
        <title>Evolutionary dynamics of vancomycin-resistant Enterococcus faecium during gastrointestinal tract colonization and bloodstream infection in immunocompromised pediatric patients.</title>
        <authorList>
            <person name="Chilambi G.S."/>
            <person name="Nordstrom H.R."/>
            <person name="Evans D.R."/>
            <person name="Ferrolino J."/>
            <person name="Hayden R.T."/>
            <person name="Maron G.M."/>
            <person name="Vo A.N."/>
            <person name="Gilmore M.S."/>
            <person name="Wolf J."/>
            <person name="Rosch J.W."/>
            <person name="Van Tyne D."/>
        </authorList>
    </citation>
    <scope>NUCLEOTIDE SEQUENCE [LARGE SCALE GENOMIC DNA]</scope>
    <source>
        <strain evidence="6 16">VRECG27</strain>
    </source>
</reference>
<evidence type="ECO:0000313" key="14">
    <source>
        <dbReference type="Proteomes" id="UP000249070"/>
    </source>
</evidence>
<evidence type="ECO:0000313" key="7">
    <source>
        <dbReference type="EMBL" id="MBX4223172.1"/>
    </source>
</evidence>
<dbReference type="EMBL" id="JAIFOC010000084">
    <property type="protein sequence ID" value="MBX4223172.1"/>
    <property type="molecule type" value="Genomic_DNA"/>
</dbReference>
<evidence type="ECO:0000313" key="16">
    <source>
        <dbReference type="Proteomes" id="UP000469871"/>
    </source>
</evidence>
<accession>A0A1B5FVP5</accession>
<reference evidence="8" key="6">
    <citation type="submission" date="2022-05" db="EMBL/GenBank/DDBJ databases">
        <title>Draft genome sequences of Clostridium perfringens strains isolated from Peru.</title>
        <authorList>
            <person name="Hurtado R."/>
            <person name="Lima L."/>
            <person name="Sousa T."/>
            <person name="Jaiswal A.K."/>
            <person name="Tiwari S."/>
            <person name="Maturrano L."/>
            <person name="Brenig B."/>
            <person name="Azevedo V."/>
        </authorList>
    </citation>
    <scope>NUCLEOTIDE SEQUENCE</scope>
    <source>
        <strain evidence="8">CP4</strain>
    </source>
</reference>
<dbReference type="EC" id="4.2.-.-" evidence="4"/>
<dbReference type="GeneID" id="66455036"/>
<reference evidence="10 13" key="1">
    <citation type="submission" date="2017-02" db="EMBL/GenBank/DDBJ databases">
        <title>Clonality and virulence of isolates of VRE in Hematopoietic Stem Cell Transplanted (HSCT) patients.</title>
        <authorList>
            <person name="Marchi A.P."/>
            <person name="Martins R.C."/>
            <person name="Marie S.K."/>
            <person name="Levin A.S."/>
            <person name="Costa S.F."/>
        </authorList>
    </citation>
    <scope>NUCLEOTIDE SEQUENCE [LARGE SCALE GENOMIC DNA]</scope>
    <source>
        <strain evidence="10 13">LIM1759</strain>
    </source>
</reference>
<evidence type="ECO:0000259" key="5">
    <source>
        <dbReference type="Pfam" id="PF04073"/>
    </source>
</evidence>
<reference evidence="11 14" key="3">
    <citation type="submission" date="2018-05" db="EMBL/GenBank/DDBJ databases">
        <title>Vancomycin-resistant Enterococcus faecium strain from Chelyabinsk, Russia.</title>
        <authorList>
            <person name="Gostev V."/>
            <person name="Goncharov A."/>
            <person name="Kolodzhieva V."/>
            <person name="Suvorov A."/>
            <person name="Sidorenko S."/>
            <person name="Zueva L."/>
        </authorList>
    </citation>
    <scope>NUCLEOTIDE SEQUENCE [LARGE SCALE GENOMIC DNA]</scope>
    <source>
        <strain evidence="11 14">20</strain>
    </source>
</reference>
<dbReference type="Proteomes" id="UP000289562">
    <property type="component" value="Unassembled WGS sequence"/>
</dbReference>
<dbReference type="EMBL" id="JARPTX010000018">
    <property type="protein sequence ID" value="MDT2369889.1"/>
    <property type="molecule type" value="Genomic_DNA"/>
</dbReference>
<dbReference type="CDD" id="cd00002">
    <property type="entry name" value="YbaK_deacylase"/>
    <property type="match status" value="1"/>
</dbReference>
<dbReference type="EMBL" id="JAMWMK010000024">
    <property type="protein sequence ID" value="MDC4248770.1"/>
    <property type="molecule type" value="Genomic_DNA"/>
</dbReference>
<dbReference type="GO" id="GO:0006412">
    <property type="term" value="P:translation"/>
    <property type="evidence" value="ECO:0007669"/>
    <property type="project" value="UniProtKB-KW"/>
</dbReference>
<dbReference type="AlphaFoldDB" id="A0A1B5FVP5"/>
<dbReference type="InterPro" id="IPR007214">
    <property type="entry name" value="YbaK/aa-tRNA-synth-assoc-dom"/>
</dbReference>
<reference evidence="9" key="7">
    <citation type="submission" date="2023-03" db="EMBL/GenBank/DDBJ databases">
        <authorList>
            <person name="Shen W."/>
            <person name="Cai J."/>
        </authorList>
    </citation>
    <scope>NUCLEOTIDE SEQUENCE</scope>
    <source>
        <strain evidence="9">B1010-2</strain>
    </source>
</reference>
<dbReference type="PANTHER" id="PTHR30411:SF0">
    <property type="entry name" value="CYS-TRNA(PRO)_CYS-TRNA(CYS) DEACYLASE YBAK"/>
    <property type="match status" value="1"/>
</dbReference>
<dbReference type="Proteomes" id="UP000469871">
    <property type="component" value="Unassembled WGS sequence"/>
</dbReference>
<evidence type="ECO:0000256" key="4">
    <source>
        <dbReference type="PIRNR" id="PIRNR006181"/>
    </source>
</evidence>
<dbReference type="EMBL" id="QHGU01000031">
    <property type="protein sequence ID" value="PZM55740.1"/>
    <property type="molecule type" value="Genomic_DNA"/>
</dbReference>
<dbReference type="InterPro" id="IPR036754">
    <property type="entry name" value="YbaK/aa-tRNA-synt-asso_dom_sf"/>
</dbReference>
<reference evidence="12 15" key="2">
    <citation type="submission" date="2017-12" db="EMBL/GenBank/DDBJ databases">
        <title>A pool of 800 enterococci isolated from chicken carcass rinse samples from New Zealand.</title>
        <authorList>
            <person name="Zhang J."/>
            <person name="Rogers L."/>
            <person name="Midwinter A."/>
            <person name="French N."/>
        </authorList>
    </citation>
    <scope>NUCLEOTIDE SEQUENCE [LARGE SCALE GENOMIC DNA]</scope>
    <source>
        <strain evidence="12 15">EN697</strain>
    </source>
</reference>
<proteinExistence type="inferred from homology"/>
<reference evidence="7" key="5">
    <citation type="journal article" date="2022" name="J. Anim. Sci.">
        <title>Whole genome sequence analyses-based assessment of virulence potential and antimicrobial susceptibilities and resistance of Enterococcus faecium strains isolated from commercial swine and cattle probiotic products.</title>
        <authorList>
            <person name="Shridhar P.B."/>
            <person name="Amachawadi R.G."/>
            <person name="Tokach M."/>
            <person name="Patel I."/>
            <person name="Gangiredla J."/>
            <person name="Mammel M."/>
            <person name="Nagaraja T.G."/>
        </authorList>
    </citation>
    <scope>NUCLEOTIDE SEQUENCE</scope>
    <source>
        <strain evidence="7">EF215</strain>
    </source>
</reference>
<keyword evidence="2 4" id="KW-0648">Protein biosynthesis</keyword>
<dbReference type="PANTHER" id="PTHR30411">
    <property type="entry name" value="CYTOPLASMIC PROTEIN"/>
    <property type="match status" value="1"/>
</dbReference>
<comment type="caution">
    <text evidence="6">The sequence shown here is derived from an EMBL/GenBank/DDBJ whole genome shotgun (WGS) entry which is preliminary data.</text>
</comment>
<sequence>MMSQTKVERYLEEQKISYQPLDFSHVVEESFTEELQKRGIDPALICKTLVVKGNKTGVIIALIPLNDHLDYKKTRQVTKDRKVGFPGMDFVLMHTGYPHGANTPIGIKLAHPDYCFLADSSLKEKEEVIVSSGEIGRSLRIKVADLEKIVHPIYADLIS</sequence>
<dbReference type="EMBL" id="MVGJ01000078">
    <property type="protein sequence ID" value="OOL80254.1"/>
    <property type="molecule type" value="Genomic_DNA"/>
</dbReference>
<dbReference type="InterPro" id="IPR004369">
    <property type="entry name" value="Prolyl-tRNA_editing_YbaK/EbsC"/>
</dbReference>
<dbReference type="Proteomes" id="UP001139644">
    <property type="component" value="Unassembled WGS sequence"/>
</dbReference>
<dbReference type="PIRSF" id="PIRSF006181">
    <property type="entry name" value="EbsC_YbaK"/>
    <property type="match status" value="1"/>
</dbReference>
<organism evidence="6 16">
    <name type="scientific">Enterococcus faecium</name>
    <name type="common">Streptococcus faecium</name>
    <dbReference type="NCBI Taxonomy" id="1352"/>
    <lineage>
        <taxon>Bacteria</taxon>
        <taxon>Bacillati</taxon>
        <taxon>Bacillota</taxon>
        <taxon>Bacilli</taxon>
        <taxon>Lactobacillales</taxon>
        <taxon>Enterococcaceae</taxon>
        <taxon>Enterococcus</taxon>
    </lineage>
</organism>
<evidence type="ECO:0000313" key="12">
    <source>
        <dbReference type="EMBL" id="RXU87587.1"/>
    </source>
</evidence>
<dbReference type="Proteomes" id="UP000249070">
    <property type="component" value="Unassembled WGS sequence"/>
</dbReference>
<dbReference type="EMBL" id="WEFP01000001">
    <property type="protein sequence ID" value="KAB7578147.1"/>
    <property type="molecule type" value="Genomic_DNA"/>
</dbReference>
<evidence type="ECO:0000313" key="13">
    <source>
        <dbReference type="Proteomes" id="UP000191171"/>
    </source>
</evidence>
<evidence type="ECO:0000313" key="9">
    <source>
        <dbReference type="EMBL" id="MDT2369889.1"/>
    </source>
</evidence>